<evidence type="ECO:0000256" key="1">
    <source>
        <dbReference type="SAM" id="MobiDB-lite"/>
    </source>
</evidence>
<keyword evidence="2" id="KW-1133">Transmembrane helix</keyword>
<sequence>MRRKHPFSLIFFVITAIVFVLQLIPITGIFLMFAFASGWSAVLVNAGIIGIVIETLSGRVSRRWLILPVAFYGGYFAFALQERLVLKVLTASNDGANAQVSAGFDPEREALVFDGYLDAVRFVPHYGVPVVYSVRSDYPSGYAAHRLVEAPLCEMMRHGGAIRNAARIQVHTVYDDRQAGRQRVGERFCVLSMPEKPELPHVQISRNETKTYRGTLPVTKVTTGIAMPDGRHFEVVGGDATPLWWLPAPAMGCALNSARPSWQCFAGFARGKRRPIVSGTSRARRDSLALAVALGFKPVAPSDRQASDTKLVLEKIALAKDAAITRQFDILDTIIADPLARVKIWWVELAANRPEALISRADALMSGIERAASVTEEKKRERAGKNGQVIAQLLAGLPRDSFVEFGPRLLFVYSQADNRHWLWDAKPLLARLGDLGADALPYLLNPRALPSRLDKAVAGVEGLCRVGEAARAEAVPILLEMWSKSHDFHREERAVLFVAMRRIGISPPPLSEDKNGLFAELQAEWADVTPHSPSRVCSVSADRQARQEEDDRGLRLDSLE</sequence>
<dbReference type="Proteomes" id="UP000433101">
    <property type="component" value="Unassembled WGS sequence"/>
</dbReference>
<keyword evidence="2" id="KW-0812">Transmembrane</keyword>
<evidence type="ECO:0000313" key="4">
    <source>
        <dbReference type="Proteomes" id="UP000433101"/>
    </source>
</evidence>
<feature type="transmembrane region" description="Helical" evidence="2">
    <location>
        <begin position="7"/>
        <end position="24"/>
    </location>
</feature>
<name>A0A7X3LXF0_9HYPH</name>
<evidence type="ECO:0000313" key="3">
    <source>
        <dbReference type="EMBL" id="MXN66875.1"/>
    </source>
</evidence>
<feature type="transmembrane region" description="Helical" evidence="2">
    <location>
        <begin position="64"/>
        <end position="80"/>
    </location>
</feature>
<reference evidence="3 4" key="1">
    <citation type="submission" date="2019-12" db="EMBL/GenBank/DDBJ databases">
        <authorList>
            <person name="Li M."/>
        </authorList>
    </citation>
    <scope>NUCLEOTIDE SEQUENCE [LARGE SCALE GENOMIC DNA]</scope>
    <source>
        <strain evidence="3 4">GBMRC 2046</strain>
    </source>
</reference>
<dbReference type="AlphaFoldDB" id="A0A7X3LXF0"/>
<feature type="region of interest" description="Disordered" evidence="1">
    <location>
        <begin position="531"/>
        <end position="560"/>
    </location>
</feature>
<feature type="transmembrane region" description="Helical" evidence="2">
    <location>
        <begin position="30"/>
        <end position="52"/>
    </location>
</feature>
<keyword evidence="4" id="KW-1185">Reference proteome</keyword>
<comment type="caution">
    <text evidence="3">The sequence shown here is derived from an EMBL/GenBank/DDBJ whole genome shotgun (WGS) entry which is preliminary data.</text>
</comment>
<evidence type="ECO:0000256" key="2">
    <source>
        <dbReference type="SAM" id="Phobius"/>
    </source>
</evidence>
<keyword evidence="2" id="KW-0472">Membrane</keyword>
<gene>
    <name evidence="3" type="ORF">GR183_18325</name>
</gene>
<protein>
    <submittedName>
        <fullName evidence="3">Uncharacterized protein</fullName>
    </submittedName>
</protein>
<proteinExistence type="predicted"/>
<dbReference type="EMBL" id="WUMV01000008">
    <property type="protein sequence ID" value="MXN66875.1"/>
    <property type="molecule type" value="Genomic_DNA"/>
</dbReference>
<organism evidence="3 4">
    <name type="scientific">Stappia sediminis</name>
    <dbReference type="NCBI Taxonomy" id="2692190"/>
    <lineage>
        <taxon>Bacteria</taxon>
        <taxon>Pseudomonadati</taxon>
        <taxon>Pseudomonadota</taxon>
        <taxon>Alphaproteobacteria</taxon>
        <taxon>Hyphomicrobiales</taxon>
        <taxon>Stappiaceae</taxon>
        <taxon>Stappia</taxon>
    </lineage>
</organism>
<feature type="compositionally biased region" description="Basic and acidic residues" evidence="1">
    <location>
        <begin position="543"/>
        <end position="560"/>
    </location>
</feature>
<accession>A0A7X3LXF0</accession>